<organism evidence="1 2">
    <name type="scientific">Clostridium cylindrosporum DSM 605</name>
    <dbReference type="NCBI Taxonomy" id="1121307"/>
    <lineage>
        <taxon>Bacteria</taxon>
        <taxon>Bacillati</taxon>
        <taxon>Bacillota</taxon>
        <taxon>Clostridia</taxon>
        <taxon>Eubacteriales</taxon>
        <taxon>Clostridiaceae</taxon>
        <taxon>Clostridium</taxon>
    </lineage>
</organism>
<evidence type="ECO:0000313" key="1">
    <source>
        <dbReference type="EMBL" id="KMT22966.1"/>
    </source>
</evidence>
<sequence length="237" mass="27686">MSNSAWTLFILNSPYDKFLMSGESTDSLYRNVMADIIFILGESRATYQDSAKGGAQFIIIEFAKEYGITISQCYEMFFNHSRYGMDLARKRLKILEERGYLLKGKPWDTNKTVYYIGRIPSTHRILLADFYSELIYEGAVIMEFIPEYKTSELRADALIRYIYKGYEVIQFIEVILTHKLNIEKYERLKDTGEVQNKYDIFPSLIILDHNPIAYKSNNIKVAYVNHNLDNFKNVVLP</sequence>
<dbReference type="EMBL" id="LFVU01000003">
    <property type="protein sequence ID" value="KMT22966.1"/>
    <property type="molecule type" value="Genomic_DNA"/>
</dbReference>
<protein>
    <submittedName>
        <fullName evidence="1">Uncharacterized protein</fullName>
    </submittedName>
</protein>
<dbReference type="PATRIC" id="fig|1121307.3.peg.2294"/>
<dbReference type="AlphaFoldDB" id="A0A0J8G5P6"/>
<evidence type="ECO:0000313" key="2">
    <source>
        <dbReference type="Proteomes" id="UP000036756"/>
    </source>
</evidence>
<reference evidence="1 2" key="1">
    <citation type="submission" date="2015-06" db="EMBL/GenBank/DDBJ databases">
        <title>Draft genome sequence of the purine-degrading Clostridium cylindrosporum HC-1 (DSM 605).</title>
        <authorList>
            <person name="Poehlein A."/>
            <person name="Schiel-Bengelsdorf B."/>
            <person name="Bengelsdorf F."/>
            <person name="Daniel R."/>
            <person name="Duerre P."/>
        </authorList>
    </citation>
    <scope>NUCLEOTIDE SEQUENCE [LARGE SCALE GENOMIC DNA]</scope>
    <source>
        <strain evidence="1 2">DSM 605</strain>
    </source>
</reference>
<keyword evidence="2" id="KW-1185">Reference proteome</keyword>
<accession>A0A0J8G5P6</accession>
<name>A0A0J8G5P6_CLOCY</name>
<dbReference type="RefSeq" id="WP_048569360.1">
    <property type="nucleotide sequence ID" value="NZ_LFVU01000003.1"/>
</dbReference>
<comment type="caution">
    <text evidence="1">The sequence shown here is derived from an EMBL/GenBank/DDBJ whole genome shotgun (WGS) entry which is preliminary data.</text>
</comment>
<dbReference type="Proteomes" id="UP000036756">
    <property type="component" value="Unassembled WGS sequence"/>
</dbReference>
<proteinExistence type="predicted"/>
<gene>
    <name evidence="1" type="ORF">CLCY_7c00130</name>
</gene>